<dbReference type="InterPro" id="IPR001387">
    <property type="entry name" value="Cro/C1-type_HTH"/>
</dbReference>
<dbReference type="RefSeq" id="WP_268077226.1">
    <property type="nucleotide sequence ID" value="NZ_CP109967.1"/>
</dbReference>
<gene>
    <name evidence="2" type="ORF">OLW01_16985</name>
</gene>
<keyword evidence="2" id="KW-0614">Plasmid</keyword>
<evidence type="ECO:0000313" key="2">
    <source>
        <dbReference type="EMBL" id="WAJ72425.1"/>
    </source>
</evidence>
<name>A0ABY7ASB9_9ALTE</name>
<dbReference type="SUPFAM" id="SSF47413">
    <property type="entry name" value="lambda repressor-like DNA-binding domains"/>
    <property type="match status" value="1"/>
</dbReference>
<dbReference type="Pfam" id="PF01381">
    <property type="entry name" value="HTH_3"/>
    <property type="match status" value="1"/>
</dbReference>
<organism evidence="2 3">
    <name type="scientific">Catenovulum adriaticum</name>
    <dbReference type="NCBI Taxonomy" id="2984846"/>
    <lineage>
        <taxon>Bacteria</taxon>
        <taxon>Pseudomonadati</taxon>
        <taxon>Pseudomonadota</taxon>
        <taxon>Gammaproteobacteria</taxon>
        <taxon>Alteromonadales</taxon>
        <taxon>Alteromonadaceae</taxon>
        <taxon>Catenovulum</taxon>
    </lineage>
</organism>
<accession>A0ABY7ASB9</accession>
<evidence type="ECO:0000313" key="3">
    <source>
        <dbReference type="Proteomes" id="UP001163726"/>
    </source>
</evidence>
<reference evidence="2" key="1">
    <citation type="submission" date="2022-10" db="EMBL/GenBank/DDBJ databases">
        <title>Catenovulum adriacola sp. nov. isolated in the Harbour of Susak.</title>
        <authorList>
            <person name="Schoch T."/>
            <person name="Reich S.J."/>
            <person name="Stoeferle S."/>
            <person name="Flaiz M."/>
            <person name="Kazda M."/>
            <person name="Riedel C.U."/>
            <person name="Duerre P."/>
        </authorList>
    </citation>
    <scope>NUCLEOTIDE SEQUENCE</scope>
    <source>
        <strain evidence="2">TS8</strain>
        <plasmid evidence="2">pCadTS8_2</plasmid>
    </source>
</reference>
<dbReference type="PROSITE" id="PS50943">
    <property type="entry name" value="HTH_CROC1"/>
    <property type="match status" value="1"/>
</dbReference>
<dbReference type="SMART" id="SM00530">
    <property type="entry name" value="HTH_XRE"/>
    <property type="match status" value="1"/>
</dbReference>
<dbReference type="EMBL" id="CP109967">
    <property type="protein sequence ID" value="WAJ72425.1"/>
    <property type="molecule type" value="Genomic_DNA"/>
</dbReference>
<sequence length="83" mass="9460">MNILTSGLTLEQTRKALGISQKDLYQAVNVSRATYHNWVVGKSEPSASQFFTMLQICWHKQNPHSSPQKFNQQVNKLISLQVD</sequence>
<dbReference type="CDD" id="cd00093">
    <property type="entry name" value="HTH_XRE"/>
    <property type="match status" value="1"/>
</dbReference>
<dbReference type="Gene3D" id="1.10.260.40">
    <property type="entry name" value="lambda repressor-like DNA-binding domains"/>
    <property type="match status" value="1"/>
</dbReference>
<dbReference type="Proteomes" id="UP001163726">
    <property type="component" value="Plasmid pCadTS8_2"/>
</dbReference>
<dbReference type="InterPro" id="IPR010982">
    <property type="entry name" value="Lambda_DNA-bd_dom_sf"/>
</dbReference>
<evidence type="ECO:0000259" key="1">
    <source>
        <dbReference type="PROSITE" id="PS50943"/>
    </source>
</evidence>
<feature type="domain" description="HTH cro/C1-type" evidence="1">
    <location>
        <begin position="10"/>
        <end position="48"/>
    </location>
</feature>
<geneLocation type="plasmid" evidence="2 3">
    <name>pCadTS8_2</name>
</geneLocation>
<proteinExistence type="predicted"/>
<protein>
    <submittedName>
        <fullName evidence="2">Helix-turn-helix domain-containing protein</fullName>
    </submittedName>
</protein>
<keyword evidence="3" id="KW-1185">Reference proteome</keyword>